<evidence type="ECO:0008006" key="4">
    <source>
        <dbReference type="Google" id="ProtNLM"/>
    </source>
</evidence>
<protein>
    <recommendedName>
        <fullName evidence="4">DUF3828 domain-containing protein</fullName>
    </recommendedName>
</protein>
<evidence type="ECO:0000256" key="1">
    <source>
        <dbReference type="SAM" id="MobiDB-lite"/>
    </source>
</evidence>
<dbReference type="Proteomes" id="UP000807371">
    <property type="component" value="Unassembled WGS sequence"/>
</dbReference>
<reference evidence="2 3" key="1">
    <citation type="submission" date="2020-09" db="EMBL/GenBank/DDBJ databases">
        <title>Biosynthesis of the nuclear factor of activated T cells inhibitor NFAT-133 and its congeners in Streptomyces pactum.</title>
        <authorList>
            <person name="Zhou W."/>
            <person name="Posri P."/>
            <person name="Abugrain M.E."/>
            <person name="Weisberg A.J."/>
            <person name="Chang J.H."/>
            <person name="Mahmud T."/>
        </authorList>
    </citation>
    <scope>NUCLEOTIDE SEQUENCE [LARGE SCALE GENOMIC DNA]</scope>
    <source>
        <strain evidence="2 3">ATCC 27456</strain>
    </source>
</reference>
<keyword evidence="3" id="KW-1185">Reference proteome</keyword>
<proteinExistence type="predicted"/>
<comment type="caution">
    <text evidence="2">The sequence shown here is derived from an EMBL/GenBank/DDBJ whole genome shotgun (WGS) entry which is preliminary data.</text>
</comment>
<accession>A0ABS0NSA8</accession>
<dbReference type="EMBL" id="JACYXC010000001">
    <property type="protein sequence ID" value="MBH5338076.1"/>
    <property type="molecule type" value="Genomic_DNA"/>
</dbReference>
<sequence length="151" mass="16611">MLALALTAAAPAAAHQETRAAGESVPTRSGSPDSAVDRVADFYGTYIDVVQDRGRGDLTDGLREHYLTEKLRTELDAWERDHRADGVLRSREVPSSWRVTYDESAMGHTWTTVRLSWGDADQQRHTYLTVRSDLATKRISGIETGPAPADG</sequence>
<organism evidence="2 3">
    <name type="scientific">Streptomyces pactum</name>
    <dbReference type="NCBI Taxonomy" id="68249"/>
    <lineage>
        <taxon>Bacteria</taxon>
        <taxon>Bacillati</taxon>
        <taxon>Actinomycetota</taxon>
        <taxon>Actinomycetes</taxon>
        <taxon>Kitasatosporales</taxon>
        <taxon>Streptomycetaceae</taxon>
        <taxon>Streptomyces</taxon>
    </lineage>
</organism>
<evidence type="ECO:0000313" key="3">
    <source>
        <dbReference type="Proteomes" id="UP000807371"/>
    </source>
</evidence>
<dbReference type="Gene3D" id="3.10.450.50">
    <property type="match status" value="1"/>
</dbReference>
<gene>
    <name evidence="2" type="ORF">IHE55_26170</name>
</gene>
<feature type="region of interest" description="Disordered" evidence="1">
    <location>
        <begin position="13"/>
        <end position="34"/>
    </location>
</feature>
<evidence type="ECO:0000313" key="2">
    <source>
        <dbReference type="EMBL" id="MBH5338076.1"/>
    </source>
</evidence>
<name>A0ABS0NSA8_9ACTN</name>